<evidence type="ECO:0000313" key="2">
    <source>
        <dbReference type="EMBL" id="AWR94407.1"/>
    </source>
</evidence>
<accession>A0A2U9IED6</accession>
<evidence type="ECO:0000313" key="3">
    <source>
        <dbReference type="Proteomes" id="UP000248044"/>
    </source>
</evidence>
<proteinExistence type="predicted"/>
<name>A0A2U9IED6_9CREN</name>
<gene>
    <name evidence="2" type="ORF">DFR85_07130</name>
</gene>
<dbReference type="EMBL" id="CP029289">
    <property type="protein sequence ID" value="AWR94407.1"/>
    <property type="molecule type" value="Genomic_DNA"/>
</dbReference>
<organism evidence="2 3">
    <name type="scientific">Acidianus brierleyi</name>
    <dbReference type="NCBI Taxonomy" id="41673"/>
    <lineage>
        <taxon>Archaea</taxon>
        <taxon>Thermoproteota</taxon>
        <taxon>Thermoprotei</taxon>
        <taxon>Sulfolobales</taxon>
        <taxon>Sulfolobaceae</taxon>
        <taxon>Acidianus</taxon>
    </lineage>
</organism>
<dbReference type="KEGG" id="abri:DFR85_07130"/>
<dbReference type="Gene3D" id="3.50.30.30">
    <property type="match status" value="1"/>
</dbReference>
<dbReference type="Proteomes" id="UP000248044">
    <property type="component" value="Chromosome"/>
</dbReference>
<dbReference type="Gene3D" id="3.40.630.10">
    <property type="entry name" value="Zn peptidases"/>
    <property type="match status" value="1"/>
</dbReference>
<keyword evidence="3" id="KW-1185">Reference proteome</keyword>
<protein>
    <submittedName>
        <fullName evidence="2">Zn-dependent exopeptidase M28</fullName>
    </submittedName>
</protein>
<feature type="domain" description="Peptidase M28" evidence="1">
    <location>
        <begin position="184"/>
        <end position="334"/>
    </location>
</feature>
<dbReference type="SUPFAM" id="SSF53187">
    <property type="entry name" value="Zn-dependent exopeptidases"/>
    <property type="match status" value="1"/>
</dbReference>
<sequence>MNLMIYERIKELSSMGEIVAGDQKERKLISKFEKMFSNIDDRKIVPIEVLNYSSETYMEGEKKIEAISLPYSPDIDFDGKIVRDFKSCNNSGILIILDNLYDINKFYIKALENQCQFIVFTLDNNLRKYVVKTPPFLNLSASIPPPIPAFYIRKNDLDYIREKISIKNLTKIKRTTGYIFEIIKNAKKDDKIYVSAHHDHWFTGEHDNLASLALFPEIESSIYELHLITFTAEEAGALGYSSFSWSFGSRYYLDNVVKNLDNIILNINLDNINPFSPVVKISPGLFTLSTKYFNVKREIEIYSDGYSFFKKGIPSLTIEGINPNYHSDNDTVNKDEEKGFYDILHKINTILNTEIVIDNLEIKENLVNIMENLPLPLRVNLVNITNNTFLDKKPTSIYKLYGGIYNFQERYAKVKPFPLILGLDSVRANTSKVFIEGKPSMELRPVDKEYYAHLMEQFIDYYINSIHELSKDIL</sequence>
<evidence type="ECO:0000259" key="1">
    <source>
        <dbReference type="Pfam" id="PF04389"/>
    </source>
</evidence>
<dbReference type="AlphaFoldDB" id="A0A2U9IED6"/>
<dbReference type="InterPro" id="IPR007484">
    <property type="entry name" value="Peptidase_M28"/>
</dbReference>
<reference evidence="2 3" key="1">
    <citation type="submission" date="2018-05" db="EMBL/GenBank/DDBJ databases">
        <title>Complete Genome Sequences of Extremely Thermoacidophilic, Metal-Mobilizing Type-Strain Members of the Archaeal Family Sulfolobaceae: Acidianus brierleyi DSM-1651T, Acidianus sulfidivorans DSM-18786T, Metallosphaera hakonensis DSM-7519T, and Metallosphaera prunae DSM-10039T.</title>
        <authorList>
            <person name="Counts J.A."/>
            <person name="Kelly R.M."/>
        </authorList>
    </citation>
    <scope>NUCLEOTIDE SEQUENCE [LARGE SCALE GENOMIC DNA]</scope>
    <source>
        <strain evidence="2 3">DSM 1651</strain>
    </source>
</reference>
<dbReference type="Pfam" id="PF04389">
    <property type="entry name" value="Peptidase_M28"/>
    <property type="match status" value="1"/>
</dbReference>